<feature type="chain" id="PRO_5020353543" evidence="1">
    <location>
        <begin position="25"/>
        <end position="75"/>
    </location>
</feature>
<sequence>MVLRLTRAWLPSACFLSALQLVAGQQGKKEAARNAVVHTQVHLGKPNDMDGFGLEVEIQVEGVEDQALIDAGHAA</sequence>
<accession>A0A4S4KQU5</accession>
<keyword evidence="3" id="KW-1185">Reference proteome</keyword>
<dbReference type="AlphaFoldDB" id="A0A4S4KQU5"/>
<evidence type="ECO:0000256" key="1">
    <source>
        <dbReference type="SAM" id="SignalP"/>
    </source>
</evidence>
<proteinExistence type="predicted"/>
<keyword evidence="1" id="KW-0732">Signal</keyword>
<gene>
    <name evidence="2" type="ORF">EW026_g1811</name>
</gene>
<dbReference type="Proteomes" id="UP000309038">
    <property type="component" value="Unassembled WGS sequence"/>
</dbReference>
<feature type="signal peptide" evidence="1">
    <location>
        <begin position="1"/>
        <end position="24"/>
    </location>
</feature>
<protein>
    <submittedName>
        <fullName evidence="2">Uncharacterized protein</fullName>
    </submittedName>
</protein>
<name>A0A4S4KQU5_9APHY</name>
<dbReference type="InterPro" id="IPR015946">
    <property type="entry name" value="KH_dom-like_a/b"/>
</dbReference>
<evidence type="ECO:0000313" key="3">
    <source>
        <dbReference type="Proteomes" id="UP000309038"/>
    </source>
</evidence>
<evidence type="ECO:0000313" key="2">
    <source>
        <dbReference type="EMBL" id="THH00764.1"/>
    </source>
</evidence>
<dbReference type="Gene3D" id="3.30.300.20">
    <property type="match status" value="1"/>
</dbReference>
<organism evidence="2 3">
    <name type="scientific">Hermanssonia centrifuga</name>
    <dbReference type="NCBI Taxonomy" id="98765"/>
    <lineage>
        <taxon>Eukaryota</taxon>
        <taxon>Fungi</taxon>
        <taxon>Dikarya</taxon>
        <taxon>Basidiomycota</taxon>
        <taxon>Agaricomycotina</taxon>
        <taxon>Agaricomycetes</taxon>
        <taxon>Polyporales</taxon>
        <taxon>Meruliaceae</taxon>
        <taxon>Hermanssonia</taxon>
    </lineage>
</organism>
<dbReference type="SUPFAM" id="SSF82784">
    <property type="entry name" value="OsmC-like"/>
    <property type="match status" value="1"/>
</dbReference>
<reference evidence="2 3" key="1">
    <citation type="submission" date="2019-02" db="EMBL/GenBank/DDBJ databases">
        <title>Genome sequencing of the rare red list fungi Phlebia centrifuga.</title>
        <authorList>
            <person name="Buettner E."/>
            <person name="Kellner H."/>
        </authorList>
    </citation>
    <scope>NUCLEOTIDE SEQUENCE [LARGE SCALE GENOMIC DNA]</scope>
    <source>
        <strain evidence="2 3">DSM 108282</strain>
    </source>
</reference>
<comment type="caution">
    <text evidence="2">The sequence shown here is derived from an EMBL/GenBank/DDBJ whole genome shotgun (WGS) entry which is preliminary data.</text>
</comment>
<dbReference type="EMBL" id="SGPJ01000041">
    <property type="protein sequence ID" value="THH00764.1"/>
    <property type="molecule type" value="Genomic_DNA"/>
</dbReference>
<dbReference type="InterPro" id="IPR036102">
    <property type="entry name" value="OsmC/Ohrsf"/>
</dbReference>